<dbReference type="PIRSF" id="PIRSF004486">
    <property type="entry name" value="MraW"/>
    <property type="match status" value="1"/>
</dbReference>
<evidence type="ECO:0000256" key="2">
    <source>
        <dbReference type="ARBA" id="ARBA00022552"/>
    </source>
</evidence>
<comment type="catalytic activity">
    <reaction evidence="6">
        <text>cytidine(1402) in 16S rRNA + S-adenosyl-L-methionine = N(4)-methylcytidine(1402) in 16S rRNA + S-adenosyl-L-homocysteine + H(+)</text>
        <dbReference type="Rhea" id="RHEA:42928"/>
        <dbReference type="Rhea" id="RHEA-COMP:10286"/>
        <dbReference type="Rhea" id="RHEA-COMP:10287"/>
        <dbReference type="ChEBI" id="CHEBI:15378"/>
        <dbReference type="ChEBI" id="CHEBI:57856"/>
        <dbReference type="ChEBI" id="CHEBI:59789"/>
        <dbReference type="ChEBI" id="CHEBI:74506"/>
        <dbReference type="ChEBI" id="CHEBI:82748"/>
        <dbReference type="EC" id="2.1.1.199"/>
    </reaction>
</comment>
<keyword evidence="8" id="KW-1185">Reference proteome</keyword>
<dbReference type="GO" id="GO:0071424">
    <property type="term" value="F:rRNA (cytosine-N4-)-methyltransferase activity"/>
    <property type="evidence" value="ECO:0007669"/>
    <property type="project" value="UniProtKB-UniRule"/>
</dbReference>
<dbReference type="RefSeq" id="WP_062417677.1">
    <property type="nucleotide sequence ID" value="NZ_DF967974.1"/>
</dbReference>
<dbReference type="GO" id="GO:0070475">
    <property type="term" value="P:rRNA base methylation"/>
    <property type="evidence" value="ECO:0007669"/>
    <property type="project" value="UniProtKB-UniRule"/>
</dbReference>
<proteinExistence type="inferred from homology"/>
<dbReference type="PANTHER" id="PTHR11265:SF0">
    <property type="entry name" value="12S RRNA N4-METHYLCYTIDINE METHYLTRANSFERASE"/>
    <property type="match status" value="1"/>
</dbReference>
<keyword evidence="3 6" id="KW-0489">Methyltransferase</keyword>
<dbReference type="PATRIC" id="fig|229921.5.peg.1479"/>
<dbReference type="Gene3D" id="1.10.150.170">
    <property type="entry name" value="Putative methyltransferase TM0872, insert domain"/>
    <property type="match status" value="1"/>
</dbReference>
<dbReference type="NCBIfam" id="TIGR00006">
    <property type="entry name" value="16S rRNA (cytosine(1402)-N(4))-methyltransferase RsmH"/>
    <property type="match status" value="1"/>
</dbReference>
<evidence type="ECO:0000256" key="3">
    <source>
        <dbReference type="ARBA" id="ARBA00022603"/>
    </source>
</evidence>
<dbReference type="HAMAP" id="MF_01007">
    <property type="entry name" value="16SrRNA_methyltr_H"/>
    <property type="match status" value="1"/>
</dbReference>
<dbReference type="Gene3D" id="3.40.50.150">
    <property type="entry name" value="Vaccinia Virus protein VP39"/>
    <property type="match status" value="1"/>
</dbReference>
<keyword evidence="6" id="KW-0963">Cytoplasm</keyword>
<feature type="binding site" evidence="6">
    <location>
        <position position="107"/>
    </location>
    <ligand>
        <name>S-adenosyl-L-methionine</name>
        <dbReference type="ChEBI" id="CHEBI:59789"/>
    </ligand>
</feature>
<keyword evidence="2 6" id="KW-0698">rRNA processing</keyword>
<comment type="caution">
    <text evidence="7">The sequence shown here is derived from an EMBL/GenBank/DDBJ whole genome shotgun (WGS) entry which is preliminary data.</text>
</comment>
<evidence type="ECO:0000313" key="7">
    <source>
        <dbReference type="EMBL" id="KPL80706.1"/>
    </source>
</evidence>
<evidence type="ECO:0000313" key="8">
    <source>
        <dbReference type="Proteomes" id="UP000050501"/>
    </source>
</evidence>
<dbReference type="SUPFAM" id="SSF81799">
    <property type="entry name" value="Putative methyltransferase TM0872, insert domain"/>
    <property type="match status" value="1"/>
</dbReference>
<evidence type="ECO:0000256" key="6">
    <source>
        <dbReference type="HAMAP-Rule" id="MF_01007"/>
    </source>
</evidence>
<organism evidence="7 8">
    <name type="scientific">Levilinea saccharolytica</name>
    <dbReference type="NCBI Taxonomy" id="229921"/>
    <lineage>
        <taxon>Bacteria</taxon>
        <taxon>Bacillati</taxon>
        <taxon>Chloroflexota</taxon>
        <taxon>Anaerolineae</taxon>
        <taxon>Anaerolineales</taxon>
        <taxon>Anaerolineaceae</taxon>
        <taxon>Levilinea</taxon>
    </lineage>
</organism>
<dbReference type="STRING" id="229921.ADN01_11285"/>
<dbReference type="EMBL" id="LGCM01000039">
    <property type="protein sequence ID" value="KPL80706.1"/>
    <property type="molecule type" value="Genomic_DNA"/>
</dbReference>
<reference evidence="7 8" key="1">
    <citation type="submission" date="2015-07" db="EMBL/GenBank/DDBJ databases">
        <title>Genome sequence of Levilinea saccharolytica DSM 16555.</title>
        <authorList>
            <person name="Hemp J."/>
            <person name="Ward L.M."/>
            <person name="Pace L.A."/>
            <person name="Fischer W.W."/>
        </authorList>
    </citation>
    <scope>NUCLEOTIDE SEQUENCE [LARGE SCALE GENOMIC DNA]</scope>
    <source>
        <strain evidence="7 8">KIBI-1</strain>
    </source>
</reference>
<feature type="binding site" evidence="6">
    <location>
        <position position="86"/>
    </location>
    <ligand>
        <name>S-adenosyl-L-methionine</name>
        <dbReference type="ChEBI" id="CHEBI:59789"/>
    </ligand>
</feature>
<comment type="function">
    <text evidence="6">Specifically methylates the N4 position of cytidine in position 1402 (C1402) of 16S rRNA.</text>
</comment>
<feature type="binding site" evidence="6">
    <location>
        <position position="114"/>
    </location>
    <ligand>
        <name>S-adenosyl-L-methionine</name>
        <dbReference type="ChEBI" id="CHEBI:59789"/>
    </ligand>
</feature>
<dbReference type="Proteomes" id="UP000050501">
    <property type="component" value="Unassembled WGS sequence"/>
</dbReference>
<dbReference type="Pfam" id="PF01795">
    <property type="entry name" value="Methyltransf_5"/>
    <property type="match status" value="1"/>
</dbReference>
<name>A0A0N8GPE9_9CHLR</name>
<evidence type="ECO:0000256" key="1">
    <source>
        <dbReference type="ARBA" id="ARBA00010396"/>
    </source>
</evidence>
<dbReference type="PANTHER" id="PTHR11265">
    <property type="entry name" value="S-ADENOSYL-METHYLTRANSFERASE MRAW"/>
    <property type="match status" value="1"/>
</dbReference>
<comment type="similarity">
    <text evidence="1 6">Belongs to the methyltransferase superfamily. RsmH family.</text>
</comment>
<dbReference type="InterPro" id="IPR002903">
    <property type="entry name" value="RsmH"/>
</dbReference>
<dbReference type="GO" id="GO:0005737">
    <property type="term" value="C:cytoplasm"/>
    <property type="evidence" value="ECO:0007669"/>
    <property type="project" value="UniProtKB-SubCell"/>
</dbReference>
<dbReference type="EC" id="2.1.1.199" evidence="6"/>
<evidence type="ECO:0000256" key="5">
    <source>
        <dbReference type="ARBA" id="ARBA00022691"/>
    </source>
</evidence>
<gene>
    <name evidence="6" type="primary">rsmH</name>
    <name evidence="7" type="ORF">ADN01_11285</name>
</gene>
<feature type="binding site" evidence="6">
    <location>
        <begin position="39"/>
        <end position="41"/>
    </location>
    <ligand>
        <name>S-adenosyl-L-methionine</name>
        <dbReference type="ChEBI" id="CHEBI:59789"/>
    </ligand>
</feature>
<keyword evidence="5 6" id="KW-0949">S-adenosyl-L-methionine</keyword>
<dbReference type="AlphaFoldDB" id="A0A0N8GPE9"/>
<dbReference type="SUPFAM" id="SSF53335">
    <property type="entry name" value="S-adenosyl-L-methionine-dependent methyltransferases"/>
    <property type="match status" value="1"/>
</dbReference>
<sequence>MTNPAEENAPHDPVLYHEIILALRPKSPGRYVDATLGAGGHAGGILEASSPDGCLLGMDLDPQALAIARQRLARYGSRFSAVQRSYVHLREALAELGWQGVDGIVVDLGVSSMQIDTPQRGFSFQSDGPLDMRFGPEQPRSAAQIVNQWAEADLADILWRYGEERSARRIARLMVQQRPFETTRQLAEAIARGSGGPRGKIHPATRTFQALRIAVNDELRAVEELLPQAVEALNPGGRLAVISFHSLEDRIVKQYFHRESRDCVCPPERLICTCGHRAVIDEISRRPLTAGEVEIQRNSRARSAKLRVVEKR</sequence>
<protein>
    <recommendedName>
        <fullName evidence="6">Ribosomal RNA small subunit methyltransferase H</fullName>
        <ecNumber evidence="6">2.1.1.199</ecNumber>
    </recommendedName>
    <alternativeName>
        <fullName evidence="6">16S rRNA m(4)C1402 methyltransferase</fullName>
    </alternativeName>
    <alternativeName>
        <fullName evidence="6">rRNA (cytosine-N(4)-)-methyltransferase RsmH</fullName>
    </alternativeName>
</protein>
<accession>A0A0N8GPE9</accession>
<evidence type="ECO:0000256" key="4">
    <source>
        <dbReference type="ARBA" id="ARBA00022679"/>
    </source>
</evidence>
<dbReference type="InterPro" id="IPR029063">
    <property type="entry name" value="SAM-dependent_MTases_sf"/>
</dbReference>
<feature type="binding site" evidence="6">
    <location>
        <position position="59"/>
    </location>
    <ligand>
        <name>S-adenosyl-L-methionine</name>
        <dbReference type="ChEBI" id="CHEBI:59789"/>
    </ligand>
</feature>
<dbReference type="OrthoDB" id="9806637at2"/>
<comment type="subcellular location">
    <subcellularLocation>
        <location evidence="6">Cytoplasm</location>
    </subcellularLocation>
</comment>
<keyword evidence="4 6" id="KW-0808">Transferase</keyword>
<dbReference type="InterPro" id="IPR023397">
    <property type="entry name" value="SAM-dep_MeTrfase_MraW_recog"/>
</dbReference>